<name>A0ABX8TKZ4_9CAUL</name>
<sequence>MSRLVPMSRRRSIMTAALVAAAALPLVQCDRVADAPTAPTQADAPVAAPEKANPVAAPAQATLSRSDLIAAAAQAASTYAEGRTPTATDPLIGRSFTVRMPFGCAGPSISGAAEAEQGLARWSWTDDNKTLQLSLTPGDWTDSALIAAPLGARSAATWEAVEGFWVPRPWMAAETCPSAPTDPLLTVEPTASPQTLGIAAVFEADGSRVGRRNGRAYAFTVRPAAGQALVPPVGGYRLVLQGRIVGFPGGRAIRCKAAGPDQRPVCVAAARMDRVAFEDADGAVLTEWRAG</sequence>
<gene>
    <name evidence="2" type="ORF">KWG56_08130</name>
</gene>
<dbReference type="RefSeq" id="WP_219354403.1">
    <property type="nucleotide sequence ID" value="NZ_CP080034.1"/>
</dbReference>
<dbReference type="EMBL" id="CP080034">
    <property type="protein sequence ID" value="QYC11900.1"/>
    <property type="molecule type" value="Genomic_DNA"/>
</dbReference>
<dbReference type="InterPro" id="IPR006311">
    <property type="entry name" value="TAT_signal"/>
</dbReference>
<evidence type="ECO:0000256" key="1">
    <source>
        <dbReference type="SAM" id="SignalP"/>
    </source>
</evidence>
<dbReference type="GeneID" id="94375231"/>
<organism evidence="2 3">
    <name type="scientific">Brevundimonas nasdae</name>
    <dbReference type="NCBI Taxonomy" id="172043"/>
    <lineage>
        <taxon>Bacteria</taxon>
        <taxon>Pseudomonadati</taxon>
        <taxon>Pseudomonadota</taxon>
        <taxon>Alphaproteobacteria</taxon>
        <taxon>Caulobacterales</taxon>
        <taxon>Caulobacteraceae</taxon>
        <taxon>Brevundimonas</taxon>
    </lineage>
</organism>
<feature type="signal peptide" evidence="1">
    <location>
        <begin position="1"/>
        <end position="22"/>
    </location>
</feature>
<proteinExistence type="predicted"/>
<evidence type="ECO:0000313" key="2">
    <source>
        <dbReference type="EMBL" id="QYC11900.1"/>
    </source>
</evidence>
<keyword evidence="1" id="KW-0732">Signal</keyword>
<dbReference type="Proteomes" id="UP000824334">
    <property type="component" value="Chromosome"/>
</dbReference>
<keyword evidence="3" id="KW-1185">Reference proteome</keyword>
<reference evidence="2 3" key="1">
    <citation type="submission" date="2021-07" db="EMBL/GenBank/DDBJ databases">
        <title>Isolation and characterization of bacteria from a gold mining with a capacity of golden bioaccumulation.</title>
        <authorList>
            <person name="Yang X.J."/>
        </authorList>
    </citation>
    <scope>NUCLEOTIDE SEQUENCE [LARGE SCALE GENOMIC DNA]</scope>
    <source>
        <strain evidence="2 3">Au29</strain>
    </source>
</reference>
<feature type="chain" id="PRO_5047152840" evidence="1">
    <location>
        <begin position="23"/>
        <end position="291"/>
    </location>
</feature>
<evidence type="ECO:0000313" key="3">
    <source>
        <dbReference type="Proteomes" id="UP000824334"/>
    </source>
</evidence>
<dbReference type="PROSITE" id="PS51318">
    <property type="entry name" value="TAT"/>
    <property type="match status" value="1"/>
</dbReference>
<accession>A0ABX8TKZ4</accession>
<protein>
    <submittedName>
        <fullName evidence="2">Uncharacterized protein</fullName>
    </submittedName>
</protein>